<gene>
    <name evidence="7" type="ORF">DT594_14890</name>
</gene>
<dbReference type="Pfam" id="PF17188">
    <property type="entry name" value="MucB_RseB_C"/>
    <property type="match status" value="1"/>
</dbReference>
<evidence type="ECO:0000313" key="7">
    <source>
        <dbReference type="EMBL" id="KAA0693267.1"/>
    </source>
</evidence>
<keyword evidence="3" id="KW-0732">Signal</keyword>
<accession>A0A7V7KWM3</accession>
<keyword evidence="8" id="KW-1185">Reference proteome</keyword>
<dbReference type="Proteomes" id="UP000463138">
    <property type="component" value="Unassembled WGS sequence"/>
</dbReference>
<dbReference type="GO" id="GO:0030288">
    <property type="term" value="C:outer membrane-bounded periplasmic space"/>
    <property type="evidence" value="ECO:0007669"/>
    <property type="project" value="TreeGrafter"/>
</dbReference>
<dbReference type="EMBL" id="QOVF01000005">
    <property type="protein sequence ID" value="KAA0693267.1"/>
    <property type="molecule type" value="Genomic_DNA"/>
</dbReference>
<feature type="domain" description="MucB/RseB C-terminal" evidence="6">
    <location>
        <begin position="212"/>
        <end position="309"/>
    </location>
</feature>
<comment type="similarity">
    <text evidence="2">Belongs to the RseB family.</text>
</comment>
<dbReference type="GO" id="GO:0032885">
    <property type="term" value="P:regulation of polysaccharide biosynthetic process"/>
    <property type="evidence" value="ECO:0007669"/>
    <property type="project" value="TreeGrafter"/>
</dbReference>
<dbReference type="GO" id="GO:0045152">
    <property type="term" value="F:antisigma factor binding"/>
    <property type="evidence" value="ECO:0007669"/>
    <property type="project" value="TreeGrafter"/>
</dbReference>
<evidence type="ECO:0000259" key="6">
    <source>
        <dbReference type="Pfam" id="PF17188"/>
    </source>
</evidence>
<evidence type="ECO:0000256" key="3">
    <source>
        <dbReference type="ARBA" id="ARBA00022729"/>
    </source>
</evidence>
<dbReference type="CDD" id="cd16327">
    <property type="entry name" value="RseB"/>
    <property type="match status" value="1"/>
</dbReference>
<dbReference type="PIRSF" id="PIRSF005427">
    <property type="entry name" value="RseB"/>
    <property type="match status" value="1"/>
</dbReference>
<protein>
    <submittedName>
        <fullName evidence="7">RNA polymerase subunit sigma</fullName>
    </submittedName>
</protein>
<sequence length="319" mass="35464">MSVTRRLTLWGAPIAALFLTLPVLAEEPRDLLKRMVDAAREQSYYGSFVYERTGSFSTHQVWRQRQGDQTSERLLQADGEPQEWLTRNGDLVCTSSVGLRSAWKASGQLSEQLELLHNWYTLQMLGSTRVANRPVFVLAVKPRDPFRYAYELYLDQETGLLLKSLLINERDVLLERFQFASLNVGELPDQALEPSSICLPVPMSTDERADAGEAWMPGWLPPGFVLGHREVRSLDDSDGQVITQVFTDGLARLTVFVEPLGAETLADDLRAQLGPTVAISRRLARAEGDYLATVVGEVPAAAAERVADSFTVEAESVQP</sequence>
<evidence type="ECO:0000313" key="8">
    <source>
        <dbReference type="Proteomes" id="UP000463138"/>
    </source>
</evidence>
<name>A0A7V7KWM3_9GAMM</name>
<dbReference type="AlphaFoldDB" id="A0A7V7KWM3"/>
<evidence type="ECO:0000256" key="2">
    <source>
        <dbReference type="ARBA" id="ARBA00008150"/>
    </source>
</evidence>
<dbReference type="InterPro" id="IPR033436">
    <property type="entry name" value="MucB/RseB_C"/>
</dbReference>
<dbReference type="InterPro" id="IPR005588">
    <property type="entry name" value="MucB_RseB"/>
</dbReference>
<proteinExistence type="inferred from homology"/>
<dbReference type="Gene3D" id="3.30.200.100">
    <property type="entry name" value="MucB/RseB, C-terminal domain"/>
    <property type="match status" value="1"/>
</dbReference>
<reference evidence="7 8" key="1">
    <citation type="submission" date="2018-07" db="EMBL/GenBank/DDBJ databases">
        <title>Pseudomonas laoshanensis sp. nov., isolated from soil.</title>
        <authorList>
            <person name="Sun J."/>
            <person name="Yu L."/>
            <person name="Wang M."/>
            <person name="Zhang C."/>
        </authorList>
    </citation>
    <scope>NUCLEOTIDE SEQUENCE [LARGE SCALE GENOMIC DNA]</scope>
    <source>
        <strain evidence="7 8">Y22</strain>
    </source>
</reference>
<dbReference type="RefSeq" id="WP_149333410.1">
    <property type="nucleotide sequence ID" value="NZ_QOVF01000005.1"/>
</dbReference>
<comment type="subcellular location">
    <subcellularLocation>
        <location evidence="1">Periplasm</location>
    </subcellularLocation>
</comment>
<dbReference type="PANTHER" id="PTHR38782:SF1">
    <property type="entry name" value="SIGMA-E FACTOR REGULATORY PROTEIN RSEB"/>
    <property type="match status" value="1"/>
</dbReference>
<dbReference type="PANTHER" id="PTHR38782">
    <property type="match status" value="1"/>
</dbReference>
<dbReference type="InterPro" id="IPR033434">
    <property type="entry name" value="MucB/RseB_N"/>
</dbReference>
<comment type="caution">
    <text evidence="7">The sequence shown here is derived from an EMBL/GenBank/DDBJ whole genome shotgun (WGS) entry which is preliminary data.</text>
</comment>
<keyword evidence="4" id="KW-0574">Periplasm</keyword>
<dbReference type="OrthoDB" id="7067274at2"/>
<dbReference type="Gene3D" id="2.50.20.10">
    <property type="entry name" value="Lipoprotein localisation LolA/LolB/LppX"/>
    <property type="match status" value="1"/>
</dbReference>
<organism evidence="7 8">
    <name type="scientific">Halopseudomonas laoshanensis</name>
    <dbReference type="NCBI Taxonomy" id="2268758"/>
    <lineage>
        <taxon>Bacteria</taxon>
        <taxon>Pseudomonadati</taxon>
        <taxon>Pseudomonadota</taxon>
        <taxon>Gammaproteobacteria</taxon>
        <taxon>Pseudomonadales</taxon>
        <taxon>Pseudomonadaceae</taxon>
        <taxon>Halopseudomonas</taxon>
    </lineage>
</organism>
<feature type="domain" description="MucB/RseB N-terminal" evidence="5">
    <location>
        <begin position="28"/>
        <end position="194"/>
    </location>
</feature>
<evidence type="ECO:0000259" key="5">
    <source>
        <dbReference type="Pfam" id="PF03888"/>
    </source>
</evidence>
<dbReference type="Pfam" id="PF03888">
    <property type="entry name" value="MucB_RseB"/>
    <property type="match status" value="1"/>
</dbReference>
<evidence type="ECO:0000256" key="1">
    <source>
        <dbReference type="ARBA" id="ARBA00004418"/>
    </source>
</evidence>
<evidence type="ECO:0000256" key="4">
    <source>
        <dbReference type="ARBA" id="ARBA00022764"/>
    </source>
</evidence>
<dbReference type="InterPro" id="IPR038484">
    <property type="entry name" value="MucB/RseB_C_sf"/>
</dbReference>